<name>A0A250FQH4_9FLAO</name>
<evidence type="ECO:0000313" key="4">
    <source>
        <dbReference type="EMBL" id="MEB3040135.1"/>
    </source>
</evidence>
<evidence type="ECO:0000313" key="5">
    <source>
        <dbReference type="Proteomes" id="UP000217250"/>
    </source>
</evidence>
<keyword evidence="1" id="KW-0408">Iron</keyword>
<dbReference type="SMART" id="SM00899">
    <property type="entry name" value="FeoA"/>
    <property type="match status" value="1"/>
</dbReference>
<dbReference type="InterPro" id="IPR038157">
    <property type="entry name" value="FeoA_core_dom"/>
</dbReference>
<dbReference type="Gene3D" id="2.30.30.90">
    <property type="match status" value="1"/>
</dbReference>
<evidence type="ECO:0000313" key="3">
    <source>
        <dbReference type="EMBL" id="ATA87432.1"/>
    </source>
</evidence>
<dbReference type="SUPFAM" id="SSF50037">
    <property type="entry name" value="C-terminal domain of transcriptional repressors"/>
    <property type="match status" value="1"/>
</dbReference>
<dbReference type="PANTHER" id="PTHR42954">
    <property type="entry name" value="FE(2+) TRANSPORT PROTEIN A"/>
    <property type="match status" value="1"/>
</dbReference>
<evidence type="ECO:0000259" key="2">
    <source>
        <dbReference type="SMART" id="SM00899"/>
    </source>
</evidence>
<dbReference type="PANTHER" id="PTHR42954:SF2">
    <property type="entry name" value="FE(2+) TRANSPORT PROTEIN A"/>
    <property type="match status" value="1"/>
</dbReference>
<dbReference type="KEGG" id="cgh:CGC50_09865"/>
<dbReference type="OrthoDB" id="9811076at2"/>
<reference evidence="5" key="2">
    <citation type="submission" date="2017-06" db="EMBL/GenBank/DDBJ databases">
        <title>Capnocytophaga spp. assemblies.</title>
        <authorList>
            <person name="Gulvik C.A."/>
        </authorList>
    </citation>
    <scope>NUCLEOTIDE SEQUENCE [LARGE SCALE GENOMIC DNA]</scope>
    <source>
        <strain evidence="5">H1496</strain>
    </source>
</reference>
<dbReference type="EMBL" id="JAYKBV010000006">
    <property type="protein sequence ID" value="MEB3040135.1"/>
    <property type="molecule type" value="Genomic_DNA"/>
</dbReference>
<gene>
    <name evidence="3" type="ORF">CGC50_09865</name>
    <name evidence="4" type="ORF">VJJ49_05420</name>
</gene>
<evidence type="ECO:0000256" key="1">
    <source>
        <dbReference type="ARBA" id="ARBA00023004"/>
    </source>
</evidence>
<dbReference type="GO" id="GO:0046914">
    <property type="term" value="F:transition metal ion binding"/>
    <property type="evidence" value="ECO:0007669"/>
    <property type="project" value="InterPro"/>
</dbReference>
<dbReference type="OMA" id="PMYLNIN"/>
<organism evidence="3 5">
    <name type="scientific">Capnocytophaga gingivalis</name>
    <dbReference type="NCBI Taxonomy" id="1017"/>
    <lineage>
        <taxon>Bacteria</taxon>
        <taxon>Pseudomonadati</taxon>
        <taxon>Bacteroidota</taxon>
        <taxon>Flavobacteriia</taxon>
        <taxon>Flavobacteriales</taxon>
        <taxon>Flavobacteriaceae</taxon>
        <taxon>Capnocytophaga</taxon>
    </lineage>
</organism>
<dbReference type="InterPro" id="IPR052713">
    <property type="entry name" value="FeoA"/>
</dbReference>
<dbReference type="RefSeq" id="WP_002666024.1">
    <property type="nucleotide sequence ID" value="NZ_CAJPPZ010000005.1"/>
</dbReference>
<feature type="domain" description="Ferrous iron transporter FeoA-like" evidence="2">
    <location>
        <begin position="3"/>
        <end position="74"/>
    </location>
</feature>
<evidence type="ECO:0000313" key="6">
    <source>
        <dbReference type="Proteomes" id="UP001324270"/>
    </source>
</evidence>
<proteinExistence type="predicted"/>
<dbReference type="Proteomes" id="UP001324270">
    <property type="component" value="Unassembled WGS sequence"/>
</dbReference>
<protein>
    <submittedName>
        <fullName evidence="4">FeoA family protein</fullName>
    </submittedName>
    <submittedName>
        <fullName evidence="3">Ferrous iron transport protein A</fullName>
    </submittedName>
</protein>
<dbReference type="InterPro" id="IPR008988">
    <property type="entry name" value="Transcriptional_repressor_C"/>
</dbReference>
<sequence length="81" mass="9276">MTLTVNQMKRGEKYLIKEIHTEMLPIKLLELGCLPGNKVELVEIAPLGDPYYLIVNDTHLAIRKEMGQYIEVEIFNTASDE</sequence>
<dbReference type="EMBL" id="CP022386">
    <property type="protein sequence ID" value="ATA87432.1"/>
    <property type="molecule type" value="Genomic_DNA"/>
</dbReference>
<dbReference type="AlphaFoldDB" id="A0A250FQH4"/>
<dbReference type="InterPro" id="IPR007167">
    <property type="entry name" value="Fe-transptr_FeoA-like"/>
</dbReference>
<dbReference type="GeneID" id="84808859"/>
<reference evidence="3" key="1">
    <citation type="journal article" date="2017" name="Genome Announc.">
        <title>Twelve Complete Reference Genomes of Clinical Isolates in the Capnocytophaga Genus.</title>
        <authorList>
            <person name="Villarma A."/>
            <person name="Gulvik C.A."/>
            <person name="Rowe L.A."/>
            <person name="Sheth M."/>
            <person name="Juieng P."/>
            <person name="Nicholson A.C."/>
            <person name="Loparev V.N."/>
            <person name="McQuiston J.R."/>
        </authorList>
    </citation>
    <scope>NUCLEOTIDE SEQUENCE</scope>
    <source>
        <strain evidence="3">H1496</strain>
    </source>
</reference>
<dbReference type="Proteomes" id="UP000217250">
    <property type="component" value="Chromosome"/>
</dbReference>
<reference evidence="4 6" key="3">
    <citation type="submission" date="2023-12" db="EMBL/GenBank/DDBJ databases">
        <title>Genomic sequences of Capnocytophaga and Parvimonas strains.</title>
        <authorList>
            <person name="Watt R.M."/>
            <person name="Wang M."/>
            <person name="Yang T."/>
            <person name="Tong W.M."/>
        </authorList>
    </citation>
    <scope>NUCLEOTIDE SEQUENCE [LARGE SCALE GENOMIC DNA]</scope>
    <source>
        <strain evidence="4 6">CCUG 13156</strain>
    </source>
</reference>
<keyword evidence="6" id="KW-1185">Reference proteome</keyword>
<dbReference type="Pfam" id="PF04023">
    <property type="entry name" value="FeoA"/>
    <property type="match status" value="1"/>
</dbReference>
<accession>A0A250FQH4</accession>